<reference evidence="3 4" key="1">
    <citation type="journal article" date="2009" name="Stand. Genomic Sci.">
        <title>Complete genome sequence of Desulfotomaculum acetoxidans type strain (5575).</title>
        <authorList>
            <person name="Spring S."/>
            <person name="Lapidus A."/>
            <person name="Schroder M."/>
            <person name="Gleim D."/>
            <person name="Sims D."/>
            <person name="Meincke L."/>
            <person name="Glavina Del Rio T."/>
            <person name="Tice H."/>
            <person name="Copeland A."/>
            <person name="Cheng J.F."/>
            <person name="Lucas S."/>
            <person name="Chen F."/>
            <person name="Nolan M."/>
            <person name="Bruce D."/>
            <person name="Goodwin L."/>
            <person name="Pitluck S."/>
            <person name="Ivanova N."/>
            <person name="Mavromatis K."/>
            <person name="Mikhailova N."/>
            <person name="Pati A."/>
            <person name="Chen A."/>
            <person name="Palaniappan K."/>
            <person name="Land M."/>
            <person name="Hauser L."/>
            <person name="Chang Y.J."/>
            <person name="Jeffries C.D."/>
            <person name="Chain P."/>
            <person name="Saunders E."/>
            <person name="Brettin T."/>
            <person name="Detter J.C."/>
            <person name="Goker M."/>
            <person name="Bristow J."/>
            <person name="Eisen J.A."/>
            <person name="Markowitz V."/>
            <person name="Hugenholtz P."/>
            <person name="Kyrpides N.C."/>
            <person name="Klenk H.P."/>
            <person name="Han C."/>
        </authorList>
    </citation>
    <scope>NUCLEOTIDE SEQUENCE [LARGE SCALE GENOMIC DNA]</scope>
    <source>
        <strain evidence="4">ATCC 49208 / DSM 771 / VKM B-1644</strain>
    </source>
</reference>
<dbReference type="HOGENOM" id="CLU_066192_29_2_9"/>
<gene>
    <name evidence="3" type="ordered locus">Dtox_3680</name>
</gene>
<sequence>MIGNKIRIIRESKHMTQDELGNLTGYKQSQISKIESGSREVKSRELGKFAAALGVKITELLEEQAS</sequence>
<dbReference type="InterPro" id="IPR050807">
    <property type="entry name" value="TransReg_Diox_bact_type"/>
</dbReference>
<keyword evidence="1" id="KW-0238">DNA-binding</keyword>
<dbReference type="STRING" id="485916.Dtox_3680"/>
<protein>
    <submittedName>
        <fullName evidence="3">Helix-turn-helix domain protein</fullName>
    </submittedName>
</protein>
<accession>C8VWM5</accession>
<dbReference type="Gene3D" id="1.10.260.40">
    <property type="entry name" value="lambda repressor-like DNA-binding domains"/>
    <property type="match status" value="1"/>
</dbReference>
<dbReference type="CDD" id="cd00093">
    <property type="entry name" value="HTH_XRE"/>
    <property type="match status" value="1"/>
</dbReference>
<dbReference type="GO" id="GO:0003677">
    <property type="term" value="F:DNA binding"/>
    <property type="evidence" value="ECO:0007669"/>
    <property type="project" value="UniProtKB-KW"/>
</dbReference>
<dbReference type="Pfam" id="PF01381">
    <property type="entry name" value="HTH_3"/>
    <property type="match status" value="1"/>
</dbReference>
<dbReference type="PROSITE" id="PS50943">
    <property type="entry name" value="HTH_CROC1"/>
    <property type="match status" value="1"/>
</dbReference>
<organism evidence="3 4">
    <name type="scientific">Desulfofarcimen acetoxidans (strain ATCC 49208 / DSM 771 / KCTC 5769 / VKM B-1644 / 5575)</name>
    <name type="common">Desulfotomaculum acetoxidans</name>
    <dbReference type="NCBI Taxonomy" id="485916"/>
    <lineage>
        <taxon>Bacteria</taxon>
        <taxon>Bacillati</taxon>
        <taxon>Bacillota</taxon>
        <taxon>Clostridia</taxon>
        <taxon>Eubacteriales</taxon>
        <taxon>Peptococcaceae</taxon>
        <taxon>Desulfofarcimen</taxon>
    </lineage>
</organism>
<dbReference type="PANTHER" id="PTHR46797:SF1">
    <property type="entry name" value="METHYLPHOSPHONATE SYNTHASE"/>
    <property type="match status" value="1"/>
</dbReference>
<name>C8VWM5_DESAS</name>
<evidence type="ECO:0000259" key="2">
    <source>
        <dbReference type="PROSITE" id="PS50943"/>
    </source>
</evidence>
<evidence type="ECO:0000256" key="1">
    <source>
        <dbReference type="ARBA" id="ARBA00023125"/>
    </source>
</evidence>
<dbReference type="EMBL" id="CP001720">
    <property type="protein sequence ID" value="ACV64389.1"/>
    <property type="molecule type" value="Genomic_DNA"/>
</dbReference>
<evidence type="ECO:0000313" key="3">
    <source>
        <dbReference type="EMBL" id="ACV64389.1"/>
    </source>
</evidence>
<dbReference type="eggNOG" id="COG1396">
    <property type="taxonomic scope" value="Bacteria"/>
</dbReference>
<dbReference type="SUPFAM" id="SSF47413">
    <property type="entry name" value="lambda repressor-like DNA-binding domains"/>
    <property type="match status" value="1"/>
</dbReference>
<evidence type="ECO:0000313" key="4">
    <source>
        <dbReference type="Proteomes" id="UP000002217"/>
    </source>
</evidence>
<dbReference type="KEGG" id="dae:Dtox_3680"/>
<dbReference type="RefSeq" id="WP_015759076.1">
    <property type="nucleotide sequence ID" value="NC_013216.1"/>
</dbReference>
<dbReference type="GO" id="GO:0005829">
    <property type="term" value="C:cytosol"/>
    <property type="evidence" value="ECO:0007669"/>
    <property type="project" value="TreeGrafter"/>
</dbReference>
<dbReference type="AlphaFoldDB" id="C8VWM5"/>
<proteinExistence type="predicted"/>
<dbReference type="InterPro" id="IPR001387">
    <property type="entry name" value="Cro/C1-type_HTH"/>
</dbReference>
<dbReference type="GO" id="GO:0003700">
    <property type="term" value="F:DNA-binding transcription factor activity"/>
    <property type="evidence" value="ECO:0007669"/>
    <property type="project" value="TreeGrafter"/>
</dbReference>
<feature type="domain" description="HTH cro/C1-type" evidence="2">
    <location>
        <begin position="6"/>
        <end position="60"/>
    </location>
</feature>
<dbReference type="OrthoDB" id="1809889at2"/>
<dbReference type="Proteomes" id="UP000002217">
    <property type="component" value="Chromosome"/>
</dbReference>
<dbReference type="SMART" id="SM00530">
    <property type="entry name" value="HTH_XRE"/>
    <property type="match status" value="1"/>
</dbReference>
<dbReference type="InterPro" id="IPR010982">
    <property type="entry name" value="Lambda_DNA-bd_dom_sf"/>
</dbReference>
<keyword evidence="4" id="KW-1185">Reference proteome</keyword>
<dbReference type="PANTHER" id="PTHR46797">
    <property type="entry name" value="HTH-TYPE TRANSCRIPTIONAL REGULATOR"/>
    <property type="match status" value="1"/>
</dbReference>